<protein>
    <submittedName>
        <fullName evidence="3">Glycosyltransferase</fullName>
        <ecNumber evidence="3">2.4.-.-</ecNumber>
    </submittedName>
</protein>
<reference evidence="3" key="1">
    <citation type="submission" date="2022-04" db="EMBL/GenBank/DDBJ databases">
        <authorList>
            <person name="Seo M.-J."/>
        </authorList>
    </citation>
    <scope>NUCLEOTIDE SEQUENCE</scope>
    <source>
        <strain evidence="3">MBLB2552</strain>
    </source>
</reference>
<dbReference type="PANTHER" id="PTHR43685">
    <property type="entry name" value="GLYCOSYLTRANSFERASE"/>
    <property type="match status" value="1"/>
</dbReference>
<keyword evidence="3" id="KW-0808">Transferase</keyword>
<dbReference type="Proteomes" id="UP001139534">
    <property type="component" value="Unassembled WGS sequence"/>
</dbReference>
<evidence type="ECO:0000259" key="2">
    <source>
        <dbReference type="Pfam" id="PF00535"/>
    </source>
</evidence>
<dbReference type="GO" id="GO:0016757">
    <property type="term" value="F:glycosyltransferase activity"/>
    <property type="evidence" value="ECO:0007669"/>
    <property type="project" value="UniProtKB-KW"/>
</dbReference>
<dbReference type="RefSeq" id="WP_248552867.1">
    <property type="nucleotide sequence ID" value="NZ_JALPRK010000017.1"/>
</dbReference>
<comment type="caution">
    <text evidence="3">The sequence shown here is derived from an EMBL/GenBank/DDBJ whole genome shotgun (WGS) entry which is preliminary data.</text>
</comment>
<dbReference type="Pfam" id="PF00535">
    <property type="entry name" value="Glycos_transf_2"/>
    <property type="match status" value="1"/>
</dbReference>
<dbReference type="InterPro" id="IPR029044">
    <property type="entry name" value="Nucleotide-diphossugar_trans"/>
</dbReference>
<accession>A0A9X1Y7T7</accession>
<dbReference type="EC" id="2.4.-.-" evidence="3"/>
<organism evidence="3 4">
    <name type="scientific">Paenibacillus mellifer</name>
    <dbReference type="NCBI Taxonomy" id="2937794"/>
    <lineage>
        <taxon>Bacteria</taxon>
        <taxon>Bacillati</taxon>
        <taxon>Bacillota</taxon>
        <taxon>Bacilli</taxon>
        <taxon>Bacillales</taxon>
        <taxon>Paenibacillaceae</taxon>
        <taxon>Paenibacillus</taxon>
    </lineage>
</organism>
<dbReference type="PANTHER" id="PTHR43685:SF11">
    <property type="entry name" value="GLYCOSYLTRANSFERASE TAGX-RELATED"/>
    <property type="match status" value="1"/>
</dbReference>
<keyword evidence="4" id="KW-1185">Reference proteome</keyword>
<dbReference type="Gene3D" id="3.90.550.10">
    <property type="entry name" value="Spore Coat Polysaccharide Biosynthesis Protein SpsA, Chain A"/>
    <property type="match status" value="1"/>
</dbReference>
<dbReference type="AlphaFoldDB" id="A0A9X1Y7T7"/>
<proteinExistence type="inferred from homology"/>
<dbReference type="InterPro" id="IPR001173">
    <property type="entry name" value="Glyco_trans_2-like"/>
</dbReference>
<evidence type="ECO:0000256" key="1">
    <source>
        <dbReference type="ARBA" id="ARBA00006739"/>
    </source>
</evidence>
<evidence type="ECO:0000313" key="3">
    <source>
        <dbReference type="EMBL" id="MCK8488812.1"/>
    </source>
</evidence>
<comment type="similarity">
    <text evidence="1">Belongs to the glycosyltransferase 2 family.</text>
</comment>
<keyword evidence="3" id="KW-0328">Glycosyltransferase</keyword>
<name>A0A9X1Y7T7_9BACL</name>
<feature type="domain" description="Glycosyltransferase 2-like" evidence="2">
    <location>
        <begin position="6"/>
        <end position="163"/>
    </location>
</feature>
<dbReference type="InterPro" id="IPR050834">
    <property type="entry name" value="Glycosyltransf_2"/>
</dbReference>
<sequence length="236" mass="26737">MNPRVSIIIPFYNCPYIEQAVQSALNQTYPHTEIIVVDDGSTLHAERLAPYRGHIYYLGKANGGTASALNHGIRHASGEYIAWLSSDDMFSMEKVAVQLNFMREQGAEISHTNFHYIDEYGRITQYNAGMQPLGMRELANTLYSGNPVNGCTVMIRRSLIERVGLFDEALPYTHDYDLWHRVLLSRAAFPYLNVPLVSYRRHSGMGTLRHQAAITAEIAFLQNRYRDALTHLIATS</sequence>
<dbReference type="SUPFAM" id="SSF53448">
    <property type="entry name" value="Nucleotide-diphospho-sugar transferases"/>
    <property type="match status" value="1"/>
</dbReference>
<dbReference type="EMBL" id="JALPRK010000017">
    <property type="protein sequence ID" value="MCK8488812.1"/>
    <property type="molecule type" value="Genomic_DNA"/>
</dbReference>
<gene>
    <name evidence="3" type="ORF">M0651_16695</name>
</gene>
<evidence type="ECO:0000313" key="4">
    <source>
        <dbReference type="Proteomes" id="UP001139534"/>
    </source>
</evidence>